<dbReference type="AlphaFoldDB" id="A0A1I1HAI1"/>
<evidence type="ECO:0000313" key="3">
    <source>
        <dbReference type="Proteomes" id="UP000198728"/>
    </source>
</evidence>
<keyword evidence="1" id="KW-0472">Membrane</keyword>
<proteinExistence type="predicted"/>
<reference evidence="2 3" key="1">
    <citation type="submission" date="2016-10" db="EMBL/GenBank/DDBJ databases">
        <authorList>
            <person name="de Groot N.N."/>
        </authorList>
    </citation>
    <scope>NUCLEOTIDE SEQUENCE [LARGE SCALE GENOMIC DNA]</scope>
    <source>
        <strain evidence="2 3">DSM 19548</strain>
    </source>
</reference>
<keyword evidence="3" id="KW-1185">Reference proteome</keyword>
<protein>
    <recommendedName>
        <fullName evidence="4">DUF3329 domain-containing protein</fullName>
    </recommendedName>
</protein>
<evidence type="ECO:0000313" key="2">
    <source>
        <dbReference type="EMBL" id="SFC21007.1"/>
    </source>
</evidence>
<gene>
    <name evidence="2" type="ORF">SAMN04488094_10385</name>
</gene>
<dbReference type="OrthoDB" id="7362327at2"/>
<dbReference type="STRING" id="441112.SAMN04488094_10385"/>
<sequence length="69" mass="7609">MFDFDIPFFRPLWVRLAVTAIAIGWGLFELASGSVGFAIIFLSAGIYAAYRLFVTFDPTGGEERDGGRD</sequence>
<keyword evidence="1" id="KW-1133">Transmembrane helix</keyword>
<accession>A0A1I1HAI1</accession>
<dbReference type="Proteomes" id="UP000198728">
    <property type="component" value="Unassembled WGS sequence"/>
</dbReference>
<dbReference type="EMBL" id="FOLG01000003">
    <property type="protein sequence ID" value="SFC21007.1"/>
    <property type="molecule type" value="Genomic_DNA"/>
</dbReference>
<organism evidence="2 3">
    <name type="scientific">Tropicimonas isoalkanivorans</name>
    <dbReference type="NCBI Taxonomy" id="441112"/>
    <lineage>
        <taxon>Bacteria</taxon>
        <taxon>Pseudomonadati</taxon>
        <taxon>Pseudomonadota</taxon>
        <taxon>Alphaproteobacteria</taxon>
        <taxon>Rhodobacterales</taxon>
        <taxon>Roseobacteraceae</taxon>
        <taxon>Tropicimonas</taxon>
    </lineage>
</organism>
<feature type="transmembrane region" description="Helical" evidence="1">
    <location>
        <begin position="12"/>
        <end position="28"/>
    </location>
</feature>
<evidence type="ECO:0000256" key="1">
    <source>
        <dbReference type="SAM" id="Phobius"/>
    </source>
</evidence>
<feature type="transmembrane region" description="Helical" evidence="1">
    <location>
        <begin position="34"/>
        <end position="54"/>
    </location>
</feature>
<evidence type="ECO:0008006" key="4">
    <source>
        <dbReference type="Google" id="ProtNLM"/>
    </source>
</evidence>
<dbReference type="RefSeq" id="WP_093360075.1">
    <property type="nucleotide sequence ID" value="NZ_FOLG01000003.1"/>
</dbReference>
<name>A0A1I1HAI1_9RHOB</name>
<keyword evidence="1" id="KW-0812">Transmembrane</keyword>